<dbReference type="OrthoDB" id="1741717at2759"/>
<dbReference type="GO" id="GO:0031011">
    <property type="term" value="C:Ino80 complex"/>
    <property type="evidence" value="ECO:0007669"/>
    <property type="project" value="EnsemblFungi"/>
</dbReference>
<dbReference type="InParanoid" id="A0A1D2VES0"/>
<dbReference type="FunCoup" id="A0A1D2VES0">
    <property type="interactions" value="467"/>
</dbReference>
<dbReference type="AlphaFoldDB" id="A0A1D2VES0"/>
<dbReference type="InterPro" id="IPR027353">
    <property type="entry name" value="NET_dom"/>
</dbReference>
<keyword evidence="5" id="KW-0396">Initiation factor</keyword>
<dbReference type="InterPro" id="IPR016665">
    <property type="entry name" value="Sas5/TAF14"/>
</dbReference>
<feature type="compositionally biased region" description="Low complexity" evidence="3">
    <location>
        <begin position="204"/>
        <end position="214"/>
    </location>
</feature>
<dbReference type="GO" id="GO:0006338">
    <property type="term" value="P:chromatin remodeling"/>
    <property type="evidence" value="ECO:0007669"/>
    <property type="project" value="EnsemblFungi"/>
</dbReference>
<dbReference type="GeneID" id="30962995"/>
<evidence type="ECO:0000313" key="6">
    <source>
        <dbReference type="Proteomes" id="UP000095038"/>
    </source>
</evidence>
<dbReference type="GO" id="GO:0006355">
    <property type="term" value="P:regulation of DNA-templated transcription"/>
    <property type="evidence" value="ECO:0007669"/>
    <property type="project" value="InterPro"/>
</dbReference>
<organism evidence="5 6">
    <name type="scientific">Ascoidea rubescens DSM 1968</name>
    <dbReference type="NCBI Taxonomy" id="1344418"/>
    <lineage>
        <taxon>Eukaryota</taxon>
        <taxon>Fungi</taxon>
        <taxon>Dikarya</taxon>
        <taxon>Ascomycota</taxon>
        <taxon>Saccharomycotina</taxon>
        <taxon>Saccharomycetes</taxon>
        <taxon>Ascoideaceae</taxon>
        <taxon>Ascoidea</taxon>
    </lineage>
</organism>
<dbReference type="STRING" id="1344418.A0A1D2VES0"/>
<dbReference type="Proteomes" id="UP000095038">
    <property type="component" value="Unassembled WGS sequence"/>
</dbReference>
<dbReference type="Pfam" id="PF03366">
    <property type="entry name" value="YEATS"/>
    <property type="match status" value="1"/>
</dbReference>
<dbReference type="GO" id="GO:0005669">
    <property type="term" value="C:transcription factor TFIID complex"/>
    <property type="evidence" value="ECO:0007669"/>
    <property type="project" value="EnsemblFungi"/>
</dbReference>
<dbReference type="GO" id="GO:0005674">
    <property type="term" value="C:transcription factor TFIIF complex"/>
    <property type="evidence" value="ECO:0007669"/>
    <property type="project" value="EnsemblFungi"/>
</dbReference>
<dbReference type="EMBL" id="KV454483">
    <property type="protein sequence ID" value="ODV60115.1"/>
    <property type="molecule type" value="Genomic_DNA"/>
</dbReference>
<dbReference type="CDD" id="cd16905">
    <property type="entry name" value="YEATS_Taf14_like"/>
    <property type="match status" value="1"/>
</dbReference>
<protein>
    <submittedName>
        <fullName evidence="5">SAS complex, SAS5 subunit/transcription initiation factor IID, subunit 14</fullName>
    </submittedName>
</protein>
<dbReference type="GO" id="GO:0016514">
    <property type="term" value="C:SWI/SNF complex"/>
    <property type="evidence" value="ECO:0007669"/>
    <property type="project" value="EnsemblFungi"/>
</dbReference>
<dbReference type="PIRSF" id="PIRSF016551">
    <property type="entry name" value="SAS5/TFIID_14"/>
    <property type="match status" value="1"/>
</dbReference>
<evidence type="ECO:0000256" key="2">
    <source>
        <dbReference type="PROSITE-ProRule" id="PRU00376"/>
    </source>
</evidence>
<evidence type="ECO:0000313" key="5">
    <source>
        <dbReference type="EMBL" id="ODV60115.1"/>
    </source>
</evidence>
<dbReference type="RefSeq" id="XP_020046422.1">
    <property type="nucleotide sequence ID" value="XM_020189359.1"/>
</dbReference>
<dbReference type="PANTHER" id="PTHR23195">
    <property type="entry name" value="YEATS DOMAIN"/>
    <property type="match status" value="1"/>
</dbReference>
<dbReference type="InterPro" id="IPR038704">
    <property type="entry name" value="YEAST_sf"/>
</dbReference>
<reference evidence="6" key="1">
    <citation type="submission" date="2016-05" db="EMBL/GenBank/DDBJ databases">
        <title>Comparative genomics of biotechnologically important yeasts.</title>
        <authorList>
            <consortium name="DOE Joint Genome Institute"/>
            <person name="Riley R."/>
            <person name="Haridas S."/>
            <person name="Wolfe K.H."/>
            <person name="Lopes M.R."/>
            <person name="Hittinger C.T."/>
            <person name="Goker M."/>
            <person name="Salamov A."/>
            <person name="Wisecaver J."/>
            <person name="Long T.M."/>
            <person name="Aerts A.L."/>
            <person name="Barry K."/>
            <person name="Choi C."/>
            <person name="Clum A."/>
            <person name="Coughlan A.Y."/>
            <person name="Deshpande S."/>
            <person name="Douglass A.P."/>
            <person name="Hanson S.J."/>
            <person name="Klenk H.-P."/>
            <person name="Labutti K."/>
            <person name="Lapidus A."/>
            <person name="Lindquist E."/>
            <person name="Lipzen A."/>
            <person name="Meier-Kolthoff J.P."/>
            <person name="Ohm R.A."/>
            <person name="Otillar R.P."/>
            <person name="Pangilinan J."/>
            <person name="Peng Y."/>
            <person name="Rokas A."/>
            <person name="Rosa C.A."/>
            <person name="Scheuner C."/>
            <person name="Sibirny A.A."/>
            <person name="Slot J.C."/>
            <person name="Stielow J.B."/>
            <person name="Sun H."/>
            <person name="Kurtzman C.P."/>
            <person name="Blackwell M."/>
            <person name="Grigoriev I.V."/>
            <person name="Jeffries T.W."/>
        </authorList>
    </citation>
    <scope>NUCLEOTIDE SEQUENCE [LARGE SCALE GENOMIC DNA]</scope>
    <source>
        <strain evidence="6">DSM 1968</strain>
    </source>
</reference>
<keyword evidence="1 2" id="KW-0539">Nucleus</keyword>
<dbReference type="PROSITE" id="PS51037">
    <property type="entry name" value="YEATS"/>
    <property type="match status" value="1"/>
</dbReference>
<dbReference type="Gene3D" id="2.60.40.1970">
    <property type="entry name" value="YEATS domain"/>
    <property type="match status" value="1"/>
</dbReference>
<gene>
    <name evidence="5" type="ORF">ASCRUDRAFT_156519</name>
</gene>
<keyword evidence="5" id="KW-0648">Protein biosynthesis</keyword>
<proteinExistence type="predicted"/>
<dbReference type="Pfam" id="PF17035">
    <property type="entry name" value="BET"/>
    <property type="match status" value="1"/>
</dbReference>
<dbReference type="GO" id="GO:0003743">
    <property type="term" value="F:translation initiation factor activity"/>
    <property type="evidence" value="ECO:0007669"/>
    <property type="project" value="UniProtKB-KW"/>
</dbReference>
<evidence type="ECO:0000256" key="3">
    <source>
        <dbReference type="SAM" id="MobiDB-lite"/>
    </source>
</evidence>
<evidence type="ECO:0000256" key="1">
    <source>
        <dbReference type="ARBA" id="ARBA00023242"/>
    </source>
</evidence>
<dbReference type="InterPro" id="IPR055129">
    <property type="entry name" value="YEATS_dom"/>
</dbReference>
<sequence length="296" mass="33555">MAEVKRTVRITTTQNIIAEKTTAEVDYPLRRWSIEITLLDLNGNEMSANIFDKVTYVLHPTFDNPTRNFKKPPFRIEEQGWGEFDMKIIFHLSDKAGEKKINHDLNFKQNKYINDHIFNLPISKPKFARLLLDSGPVPGYDSNGHNISNNTNSSFNNNSINNKIGNPLINNGSSAINNSLADFTTVGEKRKNNTSDLKNKKQKTSASSSSNFNSNNDMYKLTAMKGSVNLEKLANGLTKLTEDELLSVVQMVTDNRTQEMTVNNNTAEGEFTMDLYTFPDALLKSLWEYIKKRTDV</sequence>
<feature type="domain" description="YEATS" evidence="4">
    <location>
        <begin position="1"/>
        <end position="134"/>
    </location>
</feature>
<dbReference type="InterPro" id="IPR005033">
    <property type="entry name" value="YEATS"/>
</dbReference>
<feature type="compositionally biased region" description="Basic and acidic residues" evidence="3">
    <location>
        <begin position="190"/>
        <end position="199"/>
    </location>
</feature>
<accession>A0A1D2VES0</accession>
<feature type="region of interest" description="Disordered" evidence="3">
    <location>
        <begin position="190"/>
        <end position="214"/>
    </location>
</feature>
<keyword evidence="6" id="KW-1185">Reference proteome</keyword>
<comment type="subcellular location">
    <subcellularLocation>
        <location evidence="2">Nucleus</location>
    </subcellularLocation>
</comment>
<name>A0A1D2VES0_9ASCO</name>
<evidence type="ECO:0000259" key="4">
    <source>
        <dbReference type="PROSITE" id="PS51037"/>
    </source>
</evidence>